<sequence length="335" mass="38189">MKNIFKPARIAFYILMLVTFFIVGLYFAGLIDAGKGQGLAGGAIVVGYGFLFAVIAFIASFFIAHFATHKFIVYANIGLLAVIIIAYGITHYRYVQHQKSKEKKEQFRPKSTTPTSQVEPMGMVTFYKHDGSLPNSVNIQDEENDKLGLGFFKPNFFQYSTLFFYGNVTLEKSITQHNPVDSLPLGRDQFGDFTLIAAPPWLLPEAMNPSFGIFYFNVKSVSREFIEVEVNKKTGQTAYLNKHIGQLLFWPEFLLSTASIEFLEGKSQTPKIKPLDYAAEVHTPFLKMKPLQVKDEWIQVVLKNQNFQEVDKGWIRWKRDNKLLIKFELPNISTP</sequence>
<dbReference type="RefSeq" id="WP_237602819.1">
    <property type="nucleotide sequence ID" value="NZ_JAIRBA010000013.1"/>
</dbReference>
<gene>
    <name evidence="2" type="ORF">K8089_08335</name>
</gene>
<feature type="transmembrane region" description="Helical" evidence="1">
    <location>
        <begin position="43"/>
        <end position="64"/>
    </location>
</feature>
<evidence type="ECO:0000256" key="1">
    <source>
        <dbReference type="SAM" id="Phobius"/>
    </source>
</evidence>
<dbReference type="EMBL" id="JAIRBA010000013">
    <property type="protein sequence ID" value="MCG2419030.1"/>
    <property type="molecule type" value="Genomic_DNA"/>
</dbReference>
<organism evidence="2 3">
    <name type="scientific">Aequorivita vitellina</name>
    <dbReference type="NCBI Taxonomy" id="2874475"/>
    <lineage>
        <taxon>Bacteria</taxon>
        <taxon>Pseudomonadati</taxon>
        <taxon>Bacteroidota</taxon>
        <taxon>Flavobacteriia</taxon>
        <taxon>Flavobacteriales</taxon>
        <taxon>Flavobacteriaceae</taxon>
        <taxon>Aequorivita</taxon>
    </lineage>
</organism>
<dbReference type="AlphaFoldDB" id="A0A9X1U1N7"/>
<feature type="transmembrane region" description="Helical" evidence="1">
    <location>
        <begin position="12"/>
        <end position="31"/>
    </location>
</feature>
<reference evidence="2" key="1">
    <citation type="submission" date="2021-09" db="EMBL/GenBank/DDBJ databases">
        <title>Genome of Aequorivita sp. strain F47161.</title>
        <authorList>
            <person name="Wang Y."/>
        </authorList>
    </citation>
    <scope>NUCLEOTIDE SEQUENCE</scope>
    <source>
        <strain evidence="2">F47161</strain>
    </source>
</reference>
<name>A0A9X1U1N7_9FLAO</name>
<keyword evidence="1" id="KW-0812">Transmembrane</keyword>
<evidence type="ECO:0000313" key="2">
    <source>
        <dbReference type="EMBL" id="MCG2419030.1"/>
    </source>
</evidence>
<keyword evidence="3" id="KW-1185">Reference proteome</keyword>
<feature type="transmembrane region" description="Helical" evidence="1">
    <location>
        <begin position="71"/>
        <end position="89"/>
    </location>
</feature>
<dbReference type="Proteomes" id="UP001139461">
    <property type="component" value="Unassembled WGS sequence"/>
</dbReference>
<proteinExistence type="predicted"/>
<keyword evidence="1" id="KW-1133">Transmembrane helix</keyword>
<protein>
    <submittedName>
        <fullName evidence="2">Uncharacterized protein</fullName>
    </submittedName>
</protein>
<comment type="caution">
    <text evidence="2">The sequence shown here is derived from an EMBL/GenBank/DDBJ whole genome shotgun (WGS) entry which is preliminary data.</text>
</comment>
<accession>A0A9X1U1N7</accession>
<evidence type="ECO:0000313" key="3">
    <source>
        <dbReference type="Proteomes" id="UP001139461"/>
    </source>
</evidence>
<keyword evidence="1" id="KW-0472">Membrane</keyword>